<dbReference type="PANTHER" id="PTHR19328">
    <property type="entry name" value="HEDGEHOG-INTERACTING PROTEIN"/>
    <property type="match status" value="1"/>
</dbReference>
<evidence type="ECO:0000256" key="2">
    <source>
        <dbReference type="SAM" id="SignalP"/>
    </source>
</evidence>
<dbReference type="RefSeq" id="WP_214537340.1">
    <property type="nucleotide sequence ID" value="NZ_JAHFVK010000002.1"/>
</dbReference>
<comment type="caution">
    <text evidence="4">The sequence shown here is derived from an EMBL/GenBank/DDBJ whole genome shotgun (WGS) entry which is preliminary data.</text>
</comment>
<feature type="chain" id="PRO_5045560119" evidence="2">
    <location>
        <begin position="20"/>
        <end position="423"/>
    </location>
</feature>
<accession>A0ABS5W8J1</accession>
<dbReference type="SUPFAM" id="SSF50952">
    <property type="entry name" value="Soluble quinoprotein glucose dehydrogenase"/>
    <property type="match status" value="1"/>
</dbReference>
<dbReference type="Gene3D" id="2.120.10.30">
    <property type="entry name" value="TolB, C-terminal domain"/>
    <property type="match status" value="1"/>
</dbReference>
<organism evidence="4 5">
    <name type="scientific">Croceibacterium selenioxidans</name>
    <dbReference type="NCBI Taxonomy" id="2838833"/>
    <lineage>
        <taxon>Bacteria</taxon>
        <taxon>Pseudomonadati</taxon>
        <taxon>Pseudomonadota</taxon>
        <taxon>Alphaproteobacteria</taxon>
        <taxon>Sphingomonadales</taxon>
        <taxon>Erythrobacteraceae</taxon>
        <taxon>Croceibacterium</taxon>
    </lineage>
</organism>
<evidence type="ECO:0000256" key="1">
    <source>
        <dbReference type="SAM" id="MobiDB-lite"/>
    </source>
</evidence>
<feature type="compositionally biased region" description="Pro residues" evidence="1">
    <location>
        <begin position="24"/>
        <end position="39"/>
    </location>
</feature>
<dbReference type="InterPro" id="IPR011042">
    <property type="entry name" value="6-blade_b-propeller_TolB-like"/>
</dbReference>
<evidence type="ECO:0000313" key="4">
    <source>
        <dbReference type="EMBL" id="MBT2135652.1"/>
    </source>
</evidence>
<feature type="domain" description="Glucose/Sorbosone dehydrogenase" evidence="3">
    <location>
        <begin position="88"/>
        <end position="418"/>
    </location>
</feature>
<name>A0ABS5W8J1_9SPHN</name>
<evidence type="ECO:0000313" key="5">
    <source>
        <dbReference type="Proteomes" id="UP000811255"/>
    </source>
</evidence>
<dbReference type="InterPro" id="IPR012938">
    <property type="entry name" value="Glc/Sorbosone_DH"/>
</dbReference>
<dbReference type="InterPro" id="IPR011041">
    <property type="entry name" value="Quinoprot_gluc/sorb_DH_b-prop"/>
</dbReference>
<evidence type="ECO:0000259" key="3">
    <source>
        <dbReference type="Pfam" id="PF07995"/>
    </source>
</evidence>
<protein>
    <submittedName>
        <fullName evidence="4">Sorbosone dehydrogenase family protein</fullName>
    </submittedName>
</protein>
<feature type="signal peptide" evidence="2">
    <location>
        <begin position="1"/>
        <end position="19"/>
    </location>
</feature>
<dbReference type="Pfam" id="PF07995">
    <property type="entry name" value="GSDH"/>
    <property type="match status" value="1"/>
</dbReference>
<sequence>MKIGFVAFGALLLAGTAQAQQAQPPAPPAPPPGPPPVPVCSPVAGQSVECRKPNAPDWTPAFAQQTRAPYTPSSTALNVEVLAEGFVSPWGFAMLPDGRFLVTEKAGTMRLVSGSTLSPPVEGLPPVTVQEISGLDDVVLDPAFASNHRIYWSYVENRPAGNVLAVARGRLVDGPTPRVEDVKVIYRQEPDLKSEHGNFGARLLFDKEGALFVTLGDLASDPLRPYIQQLDSGIGKIVRITTDGAPAPGRPFAGKPGARPELYALGFRNPLGLAFRPGTEELWEVDVGPFGGDELNKIEPGKNYGWPVINYGLEYSRKPVGEGPVKAGLEQPVYYWDPVISPSSLMFYSGDLFPQWKGNAFVTSLSQAHLARLVLDGDKVVGEERLLADRKERLRLIRQAPDGALYILTDGPKGKLLKMTPAG</sequence>
<dbReference type="EMBL" id="JAHFVK010000002">
    <property type="protein sequence ID" value="MBT2135652.1"/>
    <property type="molecule type" value="Genomic_DNA"/>
</dbReference>
<keyword evidence="2" id="KW-0732">Signal</keyword>
<gene>
    <name evidence="4" type="ORF">KK137_15035</name>
</gene>
<keyword evidence="5" id="KW-1185">Reference proteome</keyword>
<proteinExistence type="predicted"/>
<dbReference type="PANTHER" id="PTHR19328:SF75">
    <property type="entry name" value="ALDOSE SUGAR DEHYDROGENASE YLII"/>
    <property type="match status" value="1"/>
</dbReference>
<dbReference type="Proteomes" id="UP000811255">
    <property type="component" value="Unassembled WGS sequence"/>
</dbReference>
<feature type="region of interest" description="Disordered" evidence="1">
    <location>
        <begin position="19"/>
        <end position="42"/>
    </location>
</feature>
<reference evidence="4 5" key="1">
    <citation type="submission" date="2021-05" db="EMBL/GenBank/DDBJ databases">
        <title>Croceibacterium sp. LX-88 genome sequence.</title>
        <authorList>
            <person name="Luo X."/>
        </authorList>
    </citation>
    <scope>NUCLEOTIDE SEQUENCE [LARGE SCALE GENOMIC DNA]</scope>
    <source>
        <strain evidence="4 5">LX-88</strain>
    </source>
</reference>